<dbReference type="Proteomes" id="UP000008710">
    <property type="component" value="Plasmid pRHL1"/>
</dbReference>
<evidence type="ECO:0000256" key="4">
    <source>
        <dbReference type="PROSITE-ProRule" id="PRU00335"/>
    </source>
</evidence>
<proteinExistence type="predicted"/>
<dbReference type="EMBL" id="CP000432">
    <property type="protein sequence ID" value="ABG99948.1"/>
    <property type="molecule type" value="Genomic_DNA"/>
</dbReference>
<evidence type="ECO:0000313" key="6">
    <source>
        <dbReference type="EMBL" id="ABG99948.1"/>
    </source>
</evidence>
<dbReference type="InterPro" id="IPR001647">
    <property type="entry name" value="HTH_TetR"/>
</dbReference>
<geneLocation type="plasmid" evidence="6 7">
    <name>pRHL1</name>
</geneLocation>
<keyword evidence="1" id="KW-0805">Transcription regulation</keyword>
<dbReference type="PANTHER" id="PTHR47506">
    <property type="entry name" value="TRANSCRIPTIONAL REGULATORY PROTEIN"/>
    <property type="match status" value="1"/>
</dbReference>
<dbReference type="PANTHER" id="PTHR47506:SF1">
    <property type="entry name" value="HTH-TYPE TRANSCRIPTIONAL REGULATOR YJDC"/>
    <property type="match status" value="1"/>
</dbReference>
<dbReference type="PRINTS" id="PR00455">
    <property type="entry name" value="HTHTETR"/>
</dbReference>
<dbReference type="GO" id="GO:0003677">
    <property type="term" value="F:DNA binding"/>
    <property type="evidence" value="ECO:0007669"/>
    <property type="project" value="UniProtKB-UniRule"/>
</dbReference>
<dbReference type="KEGG" id="rha:RHA1_ro08904"/>
<reference evidence="7" key="1">
    <citation type="journal article" date="2006" name="Proc. Natl. Acad. Sci. U.S.A.">
        <title>The complete genome of Rhodococcus sp. RHA1 provides insights into a catabolic powerhouse.</title>
        <authorList>
            <person name="McLeod M.P."/>
            <person name="Warren R.L."/>
            <person name="Hsiao W.W.L."/>
            <person name="Araki N."/>
            <person name="Myhre M."/>
            <person name="Fernandes C."/>
            <person name="Miyazawa D."/>
            <person name="Wong W."/>
            <person name="Lillquist A.L."/>
            <person name="Wang D."/>
            <person name="Dosanjh M."/>
            <person name="Hara H."/>
            <person name="Petrescu A."/>
            <person name="Morin R.D."/>
            <person name="Yang G."/>
            <person name="Stott J.M."/>
            <person name="Schein J.E."/>
            <person name="Shin H."/>
            <person name="Smailus D."/>
            <person name="Siddiqui A.S."/>
            <person name="Marra M.A."/>
            <person name="Jones S.J.M."/>
            <person name="Holt R."/>
            <person name="Brinkman F.S.L."/>
            <person name="Miyauchi K."/>
            <person name="Fukuda M."/>
            <person name="Davies J.E."/>
            <person name="Mohn W.W."/>
            <person name="Eltis L.D."/>
        </authorList>
    </citation>
    <scope>NUCLEOTIDE SEQUENCE [LARGE SCALE GENOMIC DNA]</scope>
    <source>
        <strain evidence="7">RHA1</strain>
    </source>
</reference>
<dbReference type="RefSeq" id="WP_011599627.1">
    <property type="nucleotide sequence ID" value="NC_008269.1"/>
</dbReference>
<keyword evidence="3" id="KW-0804">Transcription</keyword>
<evidence type="ECO:0000313" key="7">
    <source>
        <dbReference type="Proteomes" id="UP000008710"/>
    </source>
</evidence>
<dbReference type="InterPro" id="IPR036271">
    <property type="entry name" value="Tet_transcr_reg_TetR-rel_C_sf"/>
</dbReference>
<dbReference type="SUPFAM" id="SSF48498">
    <property type="entry name" value="Tetracyclin repressor-like, C-terminal domain"/>
    <property type="match status" value="1"/>
</dbReference>
<keyword evidence="6" id="KW-0614">Plasmid</keyword>
<feature type="domain" description="HTH tetR-type" evidence="5">
    <location>
        <begin position="13"/>
        <end position="73"/>
    </location>
</feature>
<evidence type="ECO:0000256" key="2">
    <source>
        <dbReference type="ARBA" id="ARBA00023125"/>
    </source>
</evidence>
<evidence type="ECO:0000256" key="1">
    <source>
        <dbReference type="ARBA" id="ARBA00023015"/>
    </source>
</evidence>
<sequence length="195" mass="21756">MRAQVHQGTRARGSARERLLAVAEELFFAEGIHNTGITLLIERADIAKATFYSAFKSKNDLVDAYLERQHTTIIERLHIIERSDDSLPVKIVRIFDLLATATAQNSYRGCLFVVAAIEQPQSDLPAKRWARVHKMAVLSTFRNIFEDADHPHAAEVAEQLAIIYDGTLVTAAIRPESGAIERGRAMALAVIDSYR</sequence>
<dbReference type="Gene3D" id="1.10.357.10">
    <property type="entry name" value="Tetracycline Repressor, domain 2"/>
    <property type="match status" value="1"/>
</dbReference>
<dbReference type="Pfam" id="PF00440">
    <property type="entry name" value="TetR_N"/>
    <property type="match status" value="1"/>
</dbReference>
<dbReference type="SUPFAM" id="SSF46689">
    <property type="entry name" value="Homeodomain-like"/>
    <property type="match status" value="1"/>
</dbReference>
<dbReference type="AlphaFoldDB" id="Q0RXN8"/>
<gene>
    <name evidence="6" type="ordered locus">RHA1_ro08904</name>
</gene>
<keyword evidence="2 4" id="KW-0238">DNA-binding</keyword>
<name>Q0RXN8_RHOJR</name>
<dbReference type="PROSITE" id="PS50977">
    <property type="entry name" value="HTH_TETR_2"/>
    <property type="match status" value="1"/>
</dbReference>
<evidence type="ECO:0000259" key="5">
    <source>
        <dbReference type="PROSITE" id="PS50977"/>
    </source>
</evidence>
<organism evidence="6 7">
    <name type="scientific">Rhodococcus jostii (strain RHA1)</name>
    <dbReference type="NCBI Taxonomy" id="101510"/>
    <lineage>
        <taxon>Bacteria</taxon>
        <taxon>Bacillati</taxon>
        <taxon>Actinomycetota</taxon>
        <taxon>Actinomycetes</taxon>
        <taxon>Mycobacteriales</taxon>
        <taxon>Nocardiaceae</taxon>
        <taxon>Rhodococcus</taxon>
    </lineage>
</organism>
<accession>Q0RXN8</accession>
<dbReference type="InterPro" id="IPR009057">
    <property type="entry name" value="Homeodomain-like_sf"/>
</dbReference>
<feature type="DNA-binding region" description="H-T-H motif" evidence="4">
    <location>
        <begin position="36"/>
        <end position="55"/>
    </location>
</feature>
<dbReference type="OrthoDB" id="4709704at2"/>
<protein>
    <submittedName>
        <fullName evidence="6">Transcriptional regulator, TetR family protein</fullName>
    </submittedName>
</protein>
<dbReference type="HOGENOM" id="CLU_069356_23_1_11"/>
<evidence type="ECO:0000256" key="3">
    <source>
        <dbReference type="ARBA" id="ARBA00023163"/>
    </source>
</evidence>